<evidence type="ECO:0000313" key="2">
    <source>
        <dbReference type="EMBL" id="CAD7395811.1"/>
    </source>
</evidence>
<evidence type="ECO:0000256" key="1">
    <source>
        <dbReference type="SAM" id="Phobius"/>
    </source>
</evidence>
<sequence length="264" mass="29567">MSMVLAAQGHLVLWPELFGPAHSPAWIHRLSNDGIARSTIETGVANRLTLYSRDHCNSRTVFRVFICKPNEKRPLARLRRRWEINIREDLIEISVKVGFTQCVLRLASATTDLRNLSLIRVGGRVQVVGVEPSQHAAPADDWWSGVEEEGRDALSLEALWAGAFVPPPPRPYFLDEQDATPDGPTTCDLCTWAWRDREDAAPGRVPLKDAQKTKLLAHKQVMRKLINRGAFWKKRRILVQKGGAFLPLLLAPLISGVLGSLFNT</sequence>
<feature type="transmembrane region" description="Helical" evidence="1">
    <location>
        <begin position="243"/>
        <end position="262"/>
    </location>
</feature>
<keyword evidence="1" id="KW-0472">Membrane</keyword>
<reference evidence="2" key="1">
    <citation type="submission" date="2020-11" db="EMBL/GenBank/DDBJ databases">
        <authorList>
            <person name="Tran Van P."/>
        </authorList>
    </citation>
    <scope>NUCLEOTIDE SEQUENCE</scope>
</reference>
<organism evidence="2">
    <name type="scientific">Timema cristinae</name>
    <name type="common">Walking stick</name>
    <dbReference type="NCBI Taxonomy" id="61476"/>
    <lineage>
        <taxon>Eukaryota</taxon>
        <taxon>Metazoa</taxon>
        <taxon>Ecdysozoa</taxon>
        <taxon>Arthropoda</taxon>
        <taxon>Hexapoda</taxon>
        <taxon>Insecta</taxon>
        <taxon>Pterygota</taxon>
        <taxon>Neoptera</taxon>
        <taxon>Polyneoptera</taxon>
        <taxon>Phasmatodea</taxon>
        <taxon>Timematodea</taxon>
        <taxon>Timematoidea</taxon>
        <taxon>Timematidae</taxon>
        <taxon>Timema</taxon>
    </lineage>
</organism>
<keyword evidence="1" id="KW-0812">Transmembrane</keyword>
<proteinExistence type="predicted"/>
<dbReference type="AlphaFoldDB" id="A0A7R9GTP9"/>
<dbReference type="EMBL" id="OC317269">
    <property type="protein sequence ID" value="CAD7395811.1"/>
    <property type="molecule type" value="Genomic_DNA"/>
</dbReference>
<accession>A0A7R9GTP9</accession>
<gene>
    <name evidence="2" type="ORF">TCEB3V08_LOCUS3329</name>
</gene>
<keyword evidence="1" id="KW-1133">Transmembrane helix</keyword>
<protein>
    <submittedName>
        <fullName evidence="2">Uncharacterized protein</fullName>
    </submittedName>
</protein>
<name>A0A7R9GTP9_TIMCR</name>